<organism evidence="2 3">
    <name type="scientific">Terribacillus saccharophilus</name>
    <dbReference type="NCBI Taxonomy" id="361277"/>
    <lineage>
        <taxon>Bacteria</taxon>
        <taxon>Bacillati</taxon>
        <taxon>Bacillota</taxon>
        <taxon>Bacilli</taxon>
        <taxon>Bacillales</taxon>
        <taxon>Bacillaceae</taxon>
        <taxon>Terribacillus</taxon>
    </lineage>
</organism>
<gene>
    <name evidence="2" type="ORF">GZ22_18585</name>
</gene>
<feature type="transmembrane region" description="Helical" evidence="1">
    <location>
        <begin position="141"/>
        <end position="158"/>
    </location>
</feature>
<name>A0A075LQM7_9BACI</name>
<accession>A0A075LQM7</accession>
<dbReference type="Proteomes" id="UP000027980">
    <property type="component" value="Plasmid pT1"/>
</dbReference>
<evidence type="ECO:0000313" key="3">
    <source>
        <dbReference type="Proteomes" id="UP000027980"/>
    </source>
</evidence>
<keyword evidence="1" id="KW-1133">Transmembrane helix</keyword>
<dbReference type="EMBL" id="CP008877">
    <property type="protein sequence ID" value="AIF68431.1"/>
    <property type="molecule type" value="Genomic_DNA"/>
</dbReference>
<geneLocation type="plasmid" evidence="2 3">
    <name>pT1</name>
</geneLocation>
<sequence length="160" mass="17496">MAVLSLVGATLLLFGKEIVSLFGHMNSLQRIGVLCIVVVLIIFIGSFMYYAKKEFKYKEAAWYIKTIYNVLFILMISILVLDFVIIATGVDITQMDTSHGWVSGFIIINGGFGAGIAALIIFILNFIIGRISKPLKPNEKLTLIVAVLSAVIALLAVLKS</sequence>
<dbReference type="AlphaFoldDB" id="A0A075LQM7"/>
<feature type="transmembrane region" description="Helical" evidence="1">
    <location>
        <begin position="62"/>
        <end position="86"/>
    </location>
</feature>
<feature type="transmembrane region" description="Helical" evidence="1">
    <location>
        <begin position="31"/>
        <end position="50"/>
    </location>
</feature>
<keyword evidence="1" id="KW-0472">Membrane</keyword>
<reference evidence="2 3" key="1">
    <citation type="submission" date="2014-07" db="EMBL/GenBank/DDBJ databases">
        <title>Complete genome sequence of a moderately halophilic bacterium Terribacillus aidingensis MP602, isolated from Cryptomeria fortunei in Tianmu mountain in China.</title>
        <authorList>
            <person name="Wang Y."/>
            <person name="Lu P."/>
            <person name="Zhang L."/>
        </authorList>
    </citation>
    <scope>NUCLEOTIDE SEQUENCE [LARGE SCALE GENOMIC DNA]</scope>
    <source>
        <strain evidence="2 3">MP602</strain>
        <plasmid evidence="2 3">pT1</plasmid>
    </source>
</reference>
<proteinExistence type="predicted"/>
<protein>
    <submittedName>
        <fullName evidence="2">Uncharacterized protein</fullName>
    </submittedName>
</protein>
<feature type="transmembrane region" description="Helical" evidence="1">
    <location>
        <begin position="106"/>
        <end position="129"/>
    </location>
</feature>
<keyword evidence="2" id="KW-0614">Plasmid</keyword>
<keyword evidence="1" id="KW-0812">Transmembrane</keyword>
<evidence type="ECO:0000256" key="1">
    <source>
        <dbReference type="SAM" id="Phobius"/>
    </source>
</evidence>
<dbReference type="KEGG" id="tap:GZ22_18585"/>
<evidence type="ECO:0000313" key="2">
    <source>
        <dbReference type="EMBL" id="AIF68431.1"/>
    </source>
</evidence>
<dbReference type="HOGENOM" id="CLU_1651321_0_0_9"/>